<keyword evidence="4 7" id="KW-0812">Transmembrane</keyword>
<dbReference type="OrthoDB" id="9816041at2"/>
<dbReference type="PANTHER" id="PTHR23501">
    <property type="entry name" value="MAJOR FACILITATOR SUPERFAMILY"/>
    <property type="match status" value="1"/>
</dbReference>
<feature type="transmembrane region" description="Helical" evidence="7">
    <location>
        <begin position="40"/>
        <end position="63"/>
    </location>
</feature>
<dbReference type="FunFam" id="1.20.1720.10:FF:000004">
    <property type="entry name" value="EmrB/QacA family drug resistance transporter"/>
    <property type="match status" value="1"/>
</dbReference>
<feature type="transmembrane region" description="Helical" evidence="7">
    <location>
        <begin position="75"/>
        <end position="94"/>
    </location>
</feature>
<dbReference type="GO" id="GO:0005886">
    <property type="term" value="C:plasma membrane"/>
    <property type="evidence" value="ECO:0007669"/>
    <property type="project" value="UniProtKB-SubCell"/>
</dbReference>
<dbReference type="PROSITE" id="PS50850">
    <property type="entry name" value="MFS"/>
    <property type="match status" value="1"/>
</dbReference>
<gene>
    <name evidence="9" type="ORF">EJC50_03255</name>
</gene>
<name>A0A3S9ACP2_9BACL</name>
<evidence type="ECO:0000259" key="8">
    <source>
        <dbReference type="PROSITE" id="PS50850"/>
    </source>
</evidence>
<dbReference type="InterPro" id="IPR020846">
    <property type="entry name" value="MFS_dom"/>
</dbReference>
<dbReference type="GO" id="GO:0022857">
    <property type="term" value="F:transmembrane transporter activity"/>
    <property type="evidence" value="ECO:0007669"/>
    <property type="project" value="InterPro"/>
</dbReference>
<feature type="transmembrane region" description="Helical" evidence="7">
    <location>
        <begin position="164"/>
        <end position="182"/>
    </location>
</feature>
<feature type="transmembrane region" description="Helical" evidence="7">
    <location>
        <begin position="327"/>
        <end position="347"/>
    </location>
</feature>
<feature type="transmembrane region" description="Helical" evidence="7">
    <location>
        <begin position="106"/>
        <end position="125"/>
    </location>
</feature>
<evidence type="ECO:0000256" key="3">
    <source>
        <dbReference type="ARBA" id="ARBA00022475"/>
    </source>
</evidence>
<dbReference type="InterPro" id="IPR011701">
    <property type="entry name" value="MFS"/>
</dbReference>
<evidence type="ECO:0000256" key="1">
    <source>
        <dbReference type="ARBA" id="ARBA00004651"/>
    </source>
</evidence>
<evidence type="ECO:0000256" key="5">
    <source>
        <dbReference type="ARBA" id="ARBA00022989"/>
    </source>
</evidence>
<feature type="transmembrane region" description="Helical" evidence="7">
    <location>
        <begin position="194"/>
        <end position="215"/>
    </location>
</feature>
<feature type="transmembrane region" description="Helical" evidence="7">
    <location>
        <begin position="430"/>
        <end position="448"/>
    </location>
</feature>
<organism evidence="9 10">
    <name type="scientific">Paenibacillus albus</name>
    <dbReference type="NCBI Taxonomy" id="2495582"/>
    <lineage>
        <taxon>Bacteria</taxon>
        <taxon>Bacillati</taxon>
        <taxon>Bacillota</taxon>
        <taxon>Bacilli</taxon>
        <taxon>Bacillales</taxon>
        <taxon>Paenibacillaceae</taxon>
        <taxon>Paenibacillus</taxon>
    </lineage>
</organism>
<dbReference type="NCBIfam" id="TIGR00711">
    <property type="entry name" value="efflux_EmrB"/>
    <property type="match status" value="1"/>
</dbReference>
<reference evidence="10" key="1">
    <citation type="submission" date="2018-12" db="EMBL/GenBank/DDBJ databases">
        <title>Genome sequence of Peanibacillus sp.</title>
        <authorList>
            <person name="Subramani G."/>
            <person name="Srinivasan S."/>
            <person name="Kim M.K."/>
        </authorList>
    </citation>
    <scope>NUCLEOTIDE SEQUENCE [LARGE SCALE GENOMIC DNA]</scope>
    <source>
        <strain evidence="10">18JY67-1</strain>
    </source>
</reference>
<protein>
    <submittedName>
        <fullName evidence="9">DHA2 family efflux MFS transporter permease subunit</fullName>
    </submittedName>
</protein>
<dbReference type="InterPro" id="IPR036259">
    <property type="entry name" value="MFS_trans_sf"/>
</dbReference>
<dbReference type="CDD" id="cd17502">
    <property type="entry name" value="MFS_Azr1_MDR_like"/>
    <property type="match status" value="1"/>
</dbReference>
<feature type="transmembrane region" description="Helical" evidence="7">
    <location>
        <begin position="296"/>
        <end position="315"/>
    </location>
</feature>
<feature type="transmembrane region" description="Helical" evidence="7">
    <location>
        <begin position="131"/>
        <end position="152"/>
    </location>
</feature>
<feature type="transmembrane region" description="Helical" evidence="7">
    <location>
        <begin position="359"/>
        <end position="378"/>
    </location>
</feature>
<dbReference type="AlphaFoldDB" id="A0A3S9ACP2"/>
<dbReference type="EMBL" id="CP034437">
    <property type="protein sequence ID" value="AZN43499.1"/>
    <property type="molecule type" value="Genomic_DNA"/>
</dbReference>
<keyword evidence="5 7" id="KW-1133">Transmembrane helix</keyword>
<feature type="transmembrane region" description="Helical" evidence="7">
    <location>
        <begin position="251"/>
        <end position="275"/>
    </location>
</feature>
<keyword evidence="2" id="KW-0813">Transport</keyword>
<keyword evidence="3" id="KW-1003">Cell membrane</keyword>
<dbReference type="Pfam" id="PF07690">
    <property type="entry name" value="MFS_1"/>
    <property type="match status" value="1"/>
</dbReference>
<keyword evidence="10" id="KW-1185">Reference proteome</keyword>
<feature type="transmembrane region" description="Helical" evidence="7">
    <location>
        <begin position="227"/>
        <end position="245"/>
    </location>
</feature>
<accession>A0A3S9ACP2</accession>
<dbReference type="Gene3D" id="1.20.1720.10">
    <property type="entry name" value="Multidrug resistance protein D"/>
    <property type="match status" value="1"/>
</dbReference>
<dbReference type="SUPFAM" id="SSF103473">
    <property type="entry name" value="MFS general substrate transporter"/>
    <property type="match status" value="1"/>
</dbReference>
<dbReference type="Gene3D" id="1.20.1250.20">
    <property type="entry name" value="MFS general substrate transporter like domains"/>
    <property type="match status" value="1"/>
</dbReference>
<feature type="transmembrane region" description="Helical" evidence="7">
    <location>
        <begin position="384"/>
        <end position="409"/>
    </location>
</feature>
<sequence length="497" mass="54077">MKAELEEWFRRRRIDLRISRYFILNRRYSKLVQQTTNRKVVTIGLLAALFIGALDATVVSTAMPHITKELSGFSLISWVFSIYTLTMCVATPIFGKLADLYGRRSVFTAGLLIFALGSILCGAATSMTALIWFRAIQGFGAGALTPVTFTIVGDLYPGEQRAKVQGIFASVWSVAGLLGPLVGGTFVDYISWRWIFYMNVPVFVLAFILVVLFLHEKFERKAKKIDFLGASLFTIGLTALLYALLNGGEKYAWDSALIIGLFCVAVVFITLFLIVEAKVKEPMIPLGLFKTREIRVIYMLSFLGFAITAGVMVYAPQWIQVVLGHSATNSGFTLMPMCLAWPFAATMTGRLMFKYGPRIFIVAGAVIVAAGSLWLMLINSDSPYAYLVGILVVIGFGMGLLTTPILVLIQNAVDWTERGVATSTNSLMNALGQTVGVALFGTLFNNAAAGVDTKQVAHGMHVVFISIFAISIAVVLVVGLLPSQRKESGKSSSSVAG</sequence>
<evidence type="ECO:0000256" key="2">
    <source>
        <dbReference type="ARBA" id="ARBA00022448"/>
    </source>
</evidence>
<evidence type="ECO:0000256" key="4">
    <source>
        <dbReference type="ARBA" id="ARBA00022692"/>
    </source>
</evidence>
<dbReference type="InterPro" id="IPR004638">
    <property type="entry name" value="EmrB-like"/>
</dbReference>
<evidence type="ECO:0000256" key="6">
    <source>
        <dbReference type="ARBA" id="ARBA00023136"/>
    </source>
</evidence>
<dbReference type="Proteomes" id="UP000272528">
    <property type="component" value="Chromosome"/>
</dbReference>
<evidence type="ECO:0000313" key="9">
    <source>
        <dbReference type="EMBL" id="AZN43499.1"/>
    </source>
</evidence>
<evidence type="ECO:0000256" key="7">
    <source>
        <dbReference type="SAM" id="Phobius"/>
    </source>
</evidence>
<feature type="domain" description="Major facilitator superfamily (MFS) profile" evidence="8">
    <location>
        <begin position="41"/>
        <end position="486"/>
    </location>
</feature>
<keyword evidence="6 7" id="KW-0472">Membrane</keyword>
<dbReference type="KEGG" id="palb:EJC50_03255"/>
<proteinExistence type="predicted"/>
<comment type="subcellular location">
    <subcellularLocation>
        <location evidence="1">Cell membrane</location>
        <topology evidence="1">Multi-pass membrane protein</topology>
    </subcellularLocation>
</comment>
<dbReference type="PANTHER" id="PTHR23501:SF191">
    <property type="entry name" value="VACUOLAR BASIC AMINO ACID TRANSPORTER 4"/>
    <property type="match status" value="1"/>
</dbReference>
<dbReference type="PRINTS" id="PR01036">
    <property type="entry name" value="TCRTETB"/>
</dbReference>
<evidence type="ECO:0000313" key="10">
    <source>
        <dbReference type="Proteomes" id="UP000272528"/>
    </source>
</evidence>
<feature type="transmembrane region" description="Helical" evidence="7">
    <location>
        <begin position="460"/>
        <end position="481"/>
    </location>
</feature>